<dbReference type="EMBL" id="KK914475">
    <property type="protein sequence ID" value="KDP35822.1"/>
    <property type="molecule type" value="Genomic_DNA"/>
</dbReference>
<feature type="region of interest" description="Disordered" evidence="1">
    <location>
        <begin position="1"/>
        <end position="21"/>
    </location>
</feature>
<protein>
    <submittedName>
        <fullName evidence="2">Uncharacterized protein</fullName>
    </submittedName>
</protein>
<name>A0A067KI91_JATCU</name>
<evidence type="ECO:0000313" key="2">
    <source>
        <dbReference type="EMBL" id="KDP35822.1"/>
    </source>
</evidence>
<evidence type="ECO:0000256" key="1">
    <source>
        <dbReference type="SAM" id="MobiDB-lite"/>
    </source>
</evidence>
<gene>
    <name evidence="2" type="ORF">JCGZ_10631</name>
</gene>
<accession>A0A067KI91</accession>
<feature type="region of interest" description="Disordered" evidence="1">
    <location>
        <begin position="36"/>
        <end position="60"/>
    </location>
</feature>
<sequence>MAQSAAEDVNHHDTIRPQNTAKMALYINKAAEMAHFQHPSRSKNANQFKGRPPYLNQTRQ</sequence>
<reference evidence="2 3" key="1">
    <citation type="journal article" date="2014" name="PLoS ONE">
        <title>Global Analysis of Gene Expression Profiles in Physic Nut (Jatropha curcas L.) Seedlings Exposed to Salt Stress.</title>
        <authorList>
            <person name="Zhang L."/>
            <person name="Zhang C."/>
            <person name="Wu P."/>
            <person name="Chen Y."/>
            <person name="Li M."/>
            <person name="Jiang H."/>
            <person name="Wu G."/>
        </authorList>
    </citation>
    <scope>NUCLEOTIDE SEQUENCE [LARGE SCALE GENOMIC DNA]</scope>
    <source>
        <strain evidence="3">cv. GZQX0401</strain>
        <tissue evidence="2">Young leaves</tissue>
    </source>
</reference>
<keyword evidence="3" id="KW-1185">Reference proteome</keyword>
<proteinExistence type="predicted"/>
<dbReference type="Proteomes" id="UP000027138">
    <property type="component" value="Unassembled WGS sequence"/>
</dbReference>
<dbReference type="AlphaFoldDB" id="A0A067KI91"/>
<evidence type="ECO:0000313" key="3">
    <source>
        <dbReference type="Proteomes" id="UP000027138"/>
    </source>
</evidence>
<organism evidence="2 3">
    <name type="scientific">Jatropha curcas</name>
    <name type="common">Barbados nut</name>
    <dbReference type="NCBI Taxonomy" id="180498"/>
    <lineage>
        <taxon>Eukaryota</taxon>
        <taxon>Viridiplantae</taxon>
        <taxon>Streptophyta</taxon>
        <taxon>Embryophyta</taxon>
        <taxon>Tracheophyta</taxon>
        <taxon>Spermatophyta</taxon>
        <taxon>Magnoliopsida</taxon>
        <taxon>eudicotyledons</taxon>
        <taxon>Gunneridae</taxon>
        <taxon>Pentapetalae</taxon>
        <taxon>rosids</taxon>
        <taxon>fabids</taxon>
        <taxon>Malpighiales</taxon>
        <taxon>Euphorbiaceae</taxon>
        <taxon>Crotonoideae</taxon>
        <taxon>Jatropheae</taxon>
        <taxon>Jatropha</taxon>
    </lineage>
</organism>